<feature type="domain" description="Methyltransferase type 11" evidence="1">
    <location>
        <begin position="38"/>
        <end position="133"/>
    </location>
</feature>
<keyword evidence="2" id="KW-0808">Transferase</keyword>
<accession>A0A2U9PPV0</accession>
<dbReference type="PANTHER" id="PTHR43591">
    <property type="entry name" value="METHYLTRANSFERASE"/>
    <property type="match status" value="1"/>
</dbReference>
<dbReference type="Pfam" id="PF08241">
    <property type="entry name" value="Methyltransf_11"/>
    <property type="match status" value="1"/>
</dbReference>
<dbReference type="AlphaFoldDB" id="A0A2U9PPV0"/>
<dbReference type="GO" id="GO:0032259">
    <property type="term" value="P:methylation"/>
    <property type="evidence" value="ECO:0007669"/>
    <property type="project" value="UniProtKB-KW"/>
</dbReference>
<gene>
    <name evidence="2" type="ORF">D806_027590</name>
</gene>
<protein>
    <submittedName>
        <fullName evidence="2">Methyltransferase, UbiE/COQ5 family protein</fullName>
    </submittedName>
</protein>
<dbReference type="SUPFAM" id="SSF53335">
    <property type="entry name" value="S-adenosyl-L-methionine-dependent methyltransferases"/>
    <property type="match status" value="1"/>
</dbReference>
<evidence type="ECO:0000313" key="3">
    <source>
        <dbReference type="Proteomes" id="UP000011200"/>
    </source>
</evidence>
<keyword evidence="2" id="KW-0489">Methyltransferase</keyword>
<proteinExistence type="predicted"/>
<dbReference type="InterPro" id="IPR029063">
    <property type="entry name" value="SAM-dependent_MTases_sf"/>
</dbReference>
<reference evidence="2 3" key="1">
    <citation type="journal article" date="2013" name="Genome Announc.">
        <title>Draft genome sequence of MKD8, a conjugal recipient Mycobacterium smegmatis strain.</title>
        <authorList>
            <person name="Gray T.A."/>
            <person name="Palumbo M.J."/>
            <person name="Derbyshire K.M."/>
        </authorList>
    </citation>
    <scope>NUCLEOTIDE SEQUENCE [LARGE SCALE GENOMIC DNA]</scope>
    <source>
        <strain evidence="2 3">MKD8</strain>
    </source>
</reference>
<dbReference type="GO" id="GO:0008757">
    <property type="term" value="F:S-adenosylmethionine-dependent methyltransferase activity"/>
    <property type="evidence" value="ECO:0007669"/>
    <property type="project" value="InterPro"/>
</dbReference>
<dbReference type="InterPro" id="IPR013216">
    <property type="entry name" value="Methyltransf_11"/>
</dbReference>
<dbReference type="PANTHER" id="PTHR43591:SF24">
    <property type="entry name" value="2-METHOXY-6-POLYPRENYL-1,4-BENZOQUINOL METHYLASE, MITOCHONDRIAL"/>
    <property type="match status" value="1"/>
</dbReference>
<organism evidence="2 3">
    <name type="scientific">Mycolicibacterium smegmatis (strain MKD8)</name>
    <name type="common">Mycobacterium smegmatis</name>
    <dbReference type="NCBI Taxonomy" id="1214915"/>
    <lineage>
        <taxon>Bacteria</taxon>
        <taxon>Bacillati</taxon>
        <taxon>Actinomycetota</taxon>
        <taxon>Actinomycetes</taxon>
        <taxon>Mycobacteriales</taxon>
        <taxon>Mycobacteriaceae</taxon>
        <taxon>Mycolicibacterium</taxon>
    </lineage>
</organism>
<sequence length="189" mass="20718">MPTMSRVERAFCTTALWRRSGGAVVSSLPVRRLGRDVLEIGSGSGDVAARLCEARPDLAITATDFDPVMVQAAKRRLQQFGDVTVRVADATNLPFADDSFDSVLSCLMLHHIVEWEQAVAEIARVLRPGGVFAGYDLVRSPLATAIHRLDRSPFRLANPDELHDVCGRHGLTLQVQTRFAGQVMQFTST</sequence>
<evidence type="ECO:0000313" key="2">
    <source>
        <dbReference type="EMBL" id="AWT53737.1"/>
    </source>
</evidence>
<dbReference type="EMBL" id="CP027541">
    <property type="protein sequence ID" value="AWT53737.1"/>
    <property type="molecule type" value="Genomic_DNA"/>
</dbReference>
<dbReference type="CDD" id="cd02440">
    <property type="entry name" value="AdoMet_MTases"/>
    <property type="match status" value="1"/>
</dbReference>
<dbReference type="Proteomes" id="UP000011200">
    <property type="component" value="Chromosome"/>
</dbReference>
<reference evidence="3" key="2">
    <citation type="submission" date="2018-03" db="EMBL/GenBank/DDBJ databases">
        <authorList>
            <person name="Derbyshire K."/>
            <person name="Gray T.A."/>
            <person name="Champion M."/>
        </authorList>
    </citation>
    <scope>NUCLEOTIDE SEQUENCE [LARGE SCALE GENOMIC DNA]</scope>
    <source>
        <strain evidence="3">MKD8</strain>
    </source>
</reference>
<name>A0A2U9PPV0_MYCSE</name>
<dbReference type="RefSeq" id="WP_003894169.1">
    <property type="nucleotide sequence ID" value="NZ_CP027541.1"/>
</dbReference>
<dbReference type="Gene3D" id="3.40.50.150">
    <property type="entry name" value="Vaccinia Virus protein VP39"/>
    <property type="match status" value="1"/>
</dbReference>
<evidence type="ECO:0000259" key="1">
    <source>
        <dbReference type="Pfam" id="PF08241"/>
    </source>
</evidence>